<organism evidence="2 3">
    <name type="scientific">Xanthobacter agilis</name>
    <dbReference type="NCBI Taxonomy" id="47492"/>
    <lineage>
        <taxon>Bacteria</taxon>
        <taxon>Pseudomonadati</taxon>
        <taxon>Pseudomonadota</taxon>
        <taxon>Alphaproteobacteria</taxon>
        <taxon>Hyphomicrobiales</taxon>
        <taxon>Xanthobacteraceae</taxon>
        <taxon>Xanthobacter</taxon>
    </lineage>
</organism>
<gene>
    <name evidence="2" type="ORF">QOZ94_001327</name>
</gene>
<dbReference type="InterPro" id="IPR029068">
    <property type="entry name" value="Glyas_Bleomycin-R_OHBP_Dase"/>
</dbReference>
<keyword evidence="3" id="KW-1185">Reference proteome</keyword>
<dbReference type="SUPFAM" id="SSF54593">
    <property type="entry name" value="Glyoxalase/Bleomycin resistance protein/Dihydroxybiphenyl dioxygenase"/>
    <property type="match status" value="1"/>
</dbReference>
<evidence type="ECO:0000259" key="1">
    <source>
        <dbReference type="Pfam" id="PF13468"/>
    </source>
</evidence>
<feature type="domain" description="Glyoxalase-like" evidence="1">
    <location>
        <begin position="5"/>
        <end position="194"/>
    </location>
</feature>
<name>A0ABU0LBR4_XANAG</name>
<sequence length="293" mass="31726">MRRGLDHVVHLVRDIDAAGESYDLLGFTVGARNAHPWGTENRIVQLPGFFIELLQITDPSKISAAAPGHVSFGAFNAHFLATCGEGFSMLAFEGTDAAAEKGILDQAGFGGFETVDFSRKAHRPDGLDVEVSFSLAFANDPASPDFSAFICTQHHPENFWSADFQRHANMVSGLKGVVLVADTPVEHQRFLNTLCDVPVLRARDDWYVAQTPRGEIDVMSRPLFTERYGVAAPKGPGLRVAAVRFASSGAEELRRALAARRMVEETIAGMVVVPPRAVAGATLVFEQTESKSA</sequence>
<comment type="caution">
    <text evidence="2">The sequence shown here is derived from an EMBL/GenBank/DDBJ whole genome shotgun (WGS) entry which is preliminary data.</text>
</comment>
<proteinExistence type="predicted"/>
<dbReference type="RefSeq" id="WP_237344971.1">
    <property type="nucleotide sequence ID" value="NZ_JABWGX010000007.1"/>
</dbReference>
<dbReference type="Pfam" id="PF13468">
    <property type="entry name" value="Glyoxalase_3"/>
    <property type="match status" value="1"/>
</dbReference>
<evidence type="ECO:0000313" key="3">
    <source>
        <dbReference type="Proteomes" id="UP001241747"/>
    </source>
</evidence>
<accession>A0ABU0LBR4</accession>
<evidence type="ECO:0000313" key="2">
    <source>
        <dbReference type="EMBL" id="MDQ0504553.1"/>
    </source>
</evidence>
<dbReference type="PANTHER" id="PTHR40265">
    <property type="entry name" value="BLL2707 PROTEIN"/>
    <property type="match status" value="1"/>
</dbReference>
<reference evidence="2 3" key="1">
    <citation type="submission" date="2023-07" db="EMBL/GenBank/DDBJ databases">
        <title>Genomic Encyclopedia of Type Strains, Phase IV (KMG-IV): sequencing the most valuable type-strain genomes for metagenomic binning, comparative biology and taxonomic classification.</title>
        <authorList>
            <person name="Goeker M."/>
        </authorList>
    </citation>
    <scope>NUCLEOTIDE SEQUENCE [LARGE SCALE GENOMIC DNA]</scope>
    <source>
        <strain evidence="2 3">DSM 3770</strain>
    </source>
</reference>
<dbReference type="EMBL" id="JAUSVY010000002">
    <property type="protein sequence ID" value="MDQ0504553.1"/>
    <property type="molecule type" value="Genomic_DNA"/>
</dbReference>
<dbReference type="Proteomes" id="UP001241747">
    <property type="component" value="Unassembled WGS sequence"/>
</dbReference>
<dbReference type="InterPro" id="IPR025870">
    <property type="entry name" value="Glyoxalase-like_dom"/>
</dbReference>
<dbReference type="Gene3D" id="3.10.180.10">
    <property type="entry name" value="2,3-Dihydroxybiphenyl 1,2-Dioxygenase, domain 1"/>
    <property type="match status" value="1"/>
</dbReference>
<protein>
    <submittedName>
        <fullName evidence="2">Catechol 2,3-dioxygenase-like lactoylglutathione lyase family enzyme</fullName>
    </submittedName>
</protein>
<dbReference type="PANTHER" id="PTHR40265:SF1">
    <property type="entry name" value="GLYOXALASE-LIKE DOMAIN-CONTAINING PROTEIN"/>
    <property type="match status" value="1"/>
</dbReference>